<sequence>AAGLAKPDATRRRRAHGGAPPHPRRGGEREDPRADAQDLLPHRPGARGPRGSPRHHLHQQGRPRDE</sequence>
<feature type="compositionally biased region" description="Basic residues" evidence="1">
    <location>
        <begin position="52"/>
        <end position="66"/>
    </location>
</feature>
<keyword evidence="2" id="KW-0547">Nucleotide-binding</keyword>
<feature type="compositionally biased region" description="Basic and acidic residues" evidence="1">
    <location>
        <begin position="25"/>
        <end position="36"/>
    </location>
</feature>
<dbReference type="EC" id="3.6.4.12" evidence="2"/>
<dbReference type="EMBL" id="CADCUW010000475">
    <property type="protein sequence ID" value="CAA9441149.1"/>
    <property type="molecule type" value="Genomic_DNA"/>
</dbReference>
<accession>A0A6J4QDX0</accession>
<dbReference type="AlphaFoldDB" id="A0A6J4QDX0"/>
<dbReference type="GO" id="GO:0003678">
    <property type="term" value="F:DNA helicase activity"/>
    <property type="evidence" value="ECO:0007669"/>
    <property type="project" value="UniProtKB-EC"/>
</dbReference>
<keyword evidence="2" id="KW-0347">Helicase</keyword>
<evidence type="ECO:0000256" key="1">
    <source>
        <dbReference type="SAM" id="MobiDB-lite"/>
    </source>
</evidence>
<gene>
    <name evidence="2" type="ORF">AVDCRST_MAG01-01-3655</name>
</gene>
<organism evidence="2">
    <name type="scientific">uncultured Rubrobacteraceae bacterium</name>
    <dbReference type="NCBI Taxonomy" id="349277"/>
    <lineage>
        <taxon>Bacteria</taxon>
        <taxon>Bacillati</taxon>
        <taxon>Actinomycetota</taxon>
        <taxon>Rubrobacteria</taxon>
        <taxon>Rubrobacterales</taxon>
        <taxon>Rubrobacteraceae</taxon>
        <taxon>environmental samples</taxon>
    </lineage>
</organism>
<feature type="compositionally biased region" description="Low complexity" evidence="1">
    <location>
        <begin position="42"/>
        <end position="51"/>
    </location>
</feature>
<proteinExistence type="predicted"/>
<feature type="region of interest" description="Disordered" evidence="1">
    <location>
        <begin position="1"/>
        <end position="66"/>
    </location>
</feature>
<protein>
    <submittedName>
        <fullName evidence="2">ATP-dependent DNA helicase UvrD/PcrA</fullName>
        <ecNumber evidence="2">3.6.4.12</ecNumber>
    </submittedName>
</protein>
<feature type="non-terminal residue" evidence="2">
    <location>
        <position position="66"/>
    </location>
</feature>
<keyword evidence="2" id="KW-0067">ATP-binding</keyword>
<dbReference type="GO" id="GO:0016787">
    <property type="term" value="F:hydrolase activity"/>
    <property type="evidence" value="ECO:0007669"/>
    <property type="project" value="UniProtKB-KW"/>
</dbReference>
<keyword evidence="2" id="KW-0378">Hydrolase</keyword>
<feature type="non-terminal residue" evidence="2">
    <location>
        <position position="1"/>
    </location>
</feature>
<evidence type="ECO:0000313" key="2">
    <source>
        <dbReference type="EMBL" id="CAA9441149.1"/>
    </source>
</evidence>
<name>A0A6J4QDX0_9ACTN</name>
<reference evidence="2" key="1">
    <citation type="submission" date="2020-02" db="EMBL/GenBank/DDBJ databases">
        <authorList>
            <person name="Meier V. D."/>
        </authorList>
    </citation>
    <scope>NUCLEOTIDE SEQUENCE</scope>
    <source>
        <strain evidence="2">AVDCRST_MAG01</strain>
    </source>
</reference>